<dbReference type="STRING" id="375175.AYR53_03215"/>
<dbReference type="GeneID" id="42981249"/>
<proteinExistence type="predicted"/>
<dbReference type="Pfam" id="PF14278">
    <property type="entry name" value="TetR_C_8"/>
    <property type="match status" value="1"/>
</dbReference>
<sequence>MKNNEISLTTKQTFAKALKQLMGRQPFETITVRQLLALTAYTRPTFYYHFHSTTDLLKWTFVNEALSLLQRSPEYHTWDEDIFLLLKYLKANEKQYRSFYATMDLEQMNRIFREPIQTVLMGYIDYILRTHHLAVSKEDQDFIVRFFTGGFVSIVVDWLNTGLQTSPEFIRQQILDTQDNIIIFSLETANKKNKLNKNGDLLDI</sequence>
<dbReference type="RefSeq" id="WP_068225889.1">
    <property type="nucleotide sequence ID" value="NZ_CP014623.1"/>
</dbReference>
<dbReference type="OrthoDB" id="9810250at2"/>
<organism evidence="1 2">
    <name type="scientific">Loigolactobacillus backii</name>
    <dbReference type="NCBI Taxonomy" id="375175"/>
    <lineage>
        <taxon>Bacteria</taxon>
        <taxon>Bacillati</taxon>
        <taxon>Bacillota</taxon>
        <taxon>Bacilli</taxon>
        <taxon>Lactobacillales</taxon>
        <taxon>Lactobacillaceae</taxon>
        <taxon>Loigolactobacillus</taxon>
    </lineage>
</organism>
<dbReference type="PANTHER" id="PTHR43479">
    <property type="entry name" value="ACREF/ENVCD OPERON REPRESSOR-RELATED"/>
    <property type="match status" value="1"/>
</dbReference>
<dbReference type="SUPFAM" id="SSF46689">
    <property type="entry name" value="Homeodomain-like"/>
    <property type="match status" value="1"/>
</dbReference>
<keyword evidence="2" id="KW-1185">Reference proteome</keyword>
<dbReference type="EMBL" id="CP014873">
    <property type="protein sequence ID" value="ANK61865.1"/>
    <property type="molecule type" value="Genomic_DNA"/>
</dbReference>
<dbReference type="PANTHER" id="PTHR43479:SF7">
    <property type="entry name" value="TETR-FAMILY TRANSCRIPTIONAL REGULATOR"/>
    <property type="match status" value="1"/>
</dbReference>
<dbReference type="AlphaFoldDB" id="A0A192H0I4"/>
<gene>
    <name evidence="1" type="ORF">AYR53_03215</name>
</gene>
<dbReference type="Gene3D" id="1.10.357.10">
    <property type="entry name" value="Tetracycline Repressor, domain 2"/>
    <property type="match status" value="1"/>
</dbReference>
<dbReference type="InterPro" id="IPR009057">
    <property type="entry name" value="Homeodomain-like_sf"/>
</dbReference>
<dbReference type="InterPro" id="IPR039532">
    <property type="entry name" value="TetR_C_Firmicutes"/>
</dbReference>
<dbReference type="Proteomes" id="UP000078582">
    <property type="component" value="Chromosome"/>
</dbReference>
<name>A0A192H0I4_9LACO</name>
<dbReference type="InterPro" id="IPR050624">
    <property type="entry name" value="HTH-type_Tx_Regulator"/>
</dbReference>
<protein>
    <submittedName>
        <fullName evidence="1">Uncharacterized protein</fullName>
    </submittedName>
</protein>
<dbReference type="KEGG" id="lbt:AYR52_10110"/>
<evidence type="ECO:0000313" key="2">
    <source>
        <dbReference type="Proteomes" id="UP000078582"/>
    </source>
</evidence>
<accession>A0A192H0I4</accession>
<reference evidence="1 2" key="1">
    <citation type="submission" date="2016-03" db="EMBL/GenBank/DDBJ databases">
        <title>Pediococcus and Lactobacillus from brewery environment - whole genome sequencing and assembly.</title>
        <authorList>
            <person name="Behr J."/>
            <person name="Geissler A.J."/>
            <person name="Vogel R.F."/>
        </authorList>
    </citation>
    <scope>NUCLEOTIDE SEQUENCE [LARGE SCALE GENOMIC DNA]</scope>
    <source>
        <strain evidence="1 2">TMW 1.1989</strain>
    </source>
</reference>
<evidence type="ECO:0000313" key="1">
    <source>
        <dbReference type="EMBL" id="ANK61865.1"/>
    </source>
</evidence>